<dbReference type="Pfam" id="PF26200">
    <property type="entry name" value="Rcat_RNF216"/>
    <property type="match status" value="1"/>
</dbReference>
<dbReference type="SMART" id="SM00647">
    <property type="entry name" value="IBR"/>
    <property type="match status" value="2"/>
</dbReference>
<evidence type="ECO:0000313" key="11">
    <source>
        <dbReference type="EMBL" id="KRX10469.1"/>
    </source>
</evidence>
<keyword evidence="6" id="KW-0863">Zinc-finger</keyword>
<evidence type="ECO:0000256" key="3">
    <source>
        <dbReference type="ARBA" id="ARBA00022679"/>
    </source>
</evidence>
<dbReference type="PANTHER" id="PTHR11685">
    <property type="entry name" value="RBR FAMILY RING FINGER AND IBR DOMAIN-CONTAINING"/>
    <property type="match status" value="1"/>
</dbReference>
<evidence type="ECO:0000256" key="5">
    <source>
        <dbReference type="ARBA" id="ARBA00022737"/>
    </source>
</evidence>
<dbReference type="EMBL" id="LDAU01000027">
    <property type="protein sequence ID" value="KRX10469.1"/>
    <property type="molecule type" value="Genomic_DNA"/>
</dbReference>
<dbReference type="Gene3D" id="3.30.40.10">
    <property type="entry name" value="Zinc/RING finger domain, C3HC4 (zinc finger)"/>
    <property type="match status" value="1"/>
</dbReference>
<evidence type="ECO:0000256" key="4">
    <source>
        <dbReference type="ARBA" id="ARBA00022723"/>
    </source>
</evidence>
<comment type="catalytic activity">
    <reaction evidence="1">
        <text>[E2 ubiquitin-conjugating enzyme]-S-ubiquitinyl-L-cysteine + [acceptor protein]-L-lysine = [E2 ubiquitin-conjugating enzyme]-L-cysteine + [acceptor protein]-N(6)-ubiquitinyl-L-lysine.</text>
        <dbReference type="EC" id="2.3.2.31"/>
    </reaction>
</comment>
<dbReference type="GO" id="GO:0016567">
    <property type="term" value="P:protein ubiquitination"/>
    <property type="evidence" value="ECO:0007669"/>
    <property type="project" value="InterPro"/>
</dbReference>
<proteinExistence type="predicted"/>
<dbReference type="InterPro" id="IPR002867">
    <property type="entry name" value="IBR_dom"/>
</dbReference>
<dbReference type="AlphaFoldDB" id="A0A0V0R8A4"/>
<dbReference type="InterPro" id="IPR013083">
    <property type="entry name" value="Znf_RING/FYVE/PHD"/>
</dbReference>
<evidence type="ECO:0000259" key="10">
    <source>
        <dbReference type="PROSITE" id="PS51873"/>
    </source>
</evidence>
<keyword evidence="12" id="KW-1185">Reference proteome</keyword>
<comment type="caution">
    <text evidence="11">The sequence shown here is derived from an EMBL/GenBank/DDBJ whole genome shotgun (WGS) entry which is preliminary data.</text>
</comment>
<dbReference type="GO" id="GO:0061630">
    <property type="term" value="F:ubiquitin protein ligase activity"/>
    <property type="evidence" value="ECO:0007669"/>
    <property type="project" value="UniProtKB-EC"/>
</dbReference>
<dbReference type="OMA" id="FEHACES"/>
<feature type="region of interest" description="Disordered" evidence="9">
    <location>
        <begin position="567"/>
        <end position="586"/>
    </location>
</feature>
<dbReference type="Gene3D" id="1.20.120.1750">
    <property type="match status" value="1"/>
</dbReference>
<reference evidence="11 12" key="1">
    <citation type="journal article" date="2015" name="Sci. Rep.">
        <title>Genome of the facultative scuticociliatosis pathogen Pseudocohnilembus persalinus provides insight into its virulence through horizontal gene transfer.</title>
        <authorList>
            <person name="Xiong J."/>
            <person name="Wang G."/>
            <person name="Cheng J."/>
            <person name="Tian M."/>
            <person name="Pan X."/>
            <person name="Warren A."/>
            <person name="Jiang C."/>
            <person name="Yuan D."/>
            <person name="Miao W."/>
        </authorList>
    </citation>
    <scope>NUCLEOTIDE SEQUENCE [LARGE SCALE GENOMIC DNA]</scope>
    <source>
        <strain evidence="11">36N120E</strain>
    </source>
</reference>
<organism evidence="11 12">
    <name type="scientific">Pseudocohnilembus persalinus</name>
    <name type="common">Ciliate</name>
    <dbReference type="NCBI Taxonomy" id="266149"/>
    <lineage>
        <taxon>Eukaryota</taxon>
        <taxon>Sar</taxon>
        <taxon>Alveolata</taxon>
        <taxon>Ciliophora</taxon>
        <taxon>Intramacronucleata</taxon>
        <taxon>Oligohymenophorea</taxon>
        <taxon>Scuticociliatia</taxon>
        <taxon>Philasterida</taxon>
        <taxon>Pseudocohnilembidae</taxon>
        <taxon>Pseudocohnilembus</taxon>
    </lineage>
</organism>
<dbReference type="Pfam" id="PF01485">
    <property type="entry name" value="IBR"/>
    <property type="match status" value="1"/>
</dbReference>
<dbReference type="PROSITE" id="PS51873">
    <property type="entry name" value="TRIAD"/>
    <property type="match status" value="1"/>
</dbReference>
<keyword evidence="7" id="KW-0833">Ubl conjugation pathway</keyword>
<feature type="compositionally biased region" description="Acidic residues" evidence="9">
    <location>
        <begin position="43"/>
        <end position="54"/>
    </location>
</feature>
<dbReference type="Proteomes" id="UP000054937">
    <property type="component" value="Unassembled WGS sequence"/>
</dbReference>
<dbReference type="CDD" id="cd20336">
    <property type="entry name" value="Rcat_RBR"/>
    <property type="match status" value="1"/>
</dbReference>
<keyword evidence="4" id="KW-0479">Metal-binding</keyword>
<evidence type="ECO:0000256" key="1">
    <source>
        <dbReference type="ARBA" id="ARBA00001798"/>
    </source>
</evidence>
<gene>
    <name evidence="11" type="ORF">PPERSA_08771</name>
</gene>
<evidence type="ECO:0000256" key="9">
    <source>
        <dbReference type="SAM" id="MobiDB-lite"/>
    </source>
</evidence>
<name>A0A0V0R8A4_PSEPJ</name>
<dbReference type="OrthoDB" id="286011at2759"/>
<evidence type="ECO:0000256" key="6">
    <source>
        <dbReference type="ARBA" id="ARBA00022771"/>
    </source>
</evidence>
<evidence type="ECO:0000256" key="8">
    <source>
        <dbReference type="ARBA" id="ARBA00022833"/>
    </source>
</evidence>
<dbReference type="InterPro" id="IPR044066">
    <property type="entry name" value="TRIAD_supradom"/>
</dbReference>
<dbReference type="InParanoid" id="A0A0V0R8A4"/>
<evidence type="ECO:0000256" key="7">
    <source>
        <dbReference type="ARBA" id="ARBA00022786"/>
    </source>
</evidence>
<protein>
    <recommendedName>
        <fullName evidence="2">RBR-type E3 ubiquitin transferase</fullName>
        <ecNumber evidence="2">2.3.2.31</ecNumber>
    </recommendedName>
</protein>
<evidence type="ECO:0000256" key="2">
    <source>
        <dbReference type="ARBA" id="ARBA00012251"/>
    </source>
</evidence>
<dbReference type="SUPFAM" id="SSF57850">
    <property type="entry name" value="RING/U-box"/>
    <property type="match status" value="2"/>
</dbReference>
<feature type="domain" description="RING-type" evidence="10">
    <location>
        <begin position="161"/>
        <end position="374"/>
    </location>
</feature>
<feature type="compositionally biased region" description="Polar residues" evidence="9">
    <location>
        <begin position="32"/>
        <end position="42"/>
    </location>
</feature>
<dbReference type="InterPro" id="IPR031127">
    <property type="entry name" value="E3_UB_ligase_RBR"/>
</dbReference>
<feature type="region of interest" description="Disordered" evidence="9">
    <location>
        <begin position="26"/>
        <end position="54"/>
    </location>
</feature>
<dbReference type="EC" id="2.3.2.31" evidence="2"/>
<accession>A0A0V0R8A4</accession>
<evidence type="ECO:0000313" key="12">
    <source>
        <dbReference type="Proteomes" id="UP000054937"/>
    </source>
</evidence>
<keyword evidence="8" id="KW-0862">Zinc</keyword>
<keyword evidence="5" id="KW-0677">Repeat</keyword>
<sequence length="586" mass="69049">MEQEVQSFEGNDLQLKKKVSSRQLKMQKKISRVSQRSDFSQNNEDDYDFCEDDDDDLMDFEEDDDDYDEYEDEEAQTLYRNFEHQNQGPKIIKDVEIFEQLQKKIQNDIQELTNLGFDKSLIIFRHYMFNQDQFNQNYFNDSEAIIKKYGLDMKDFKFLDQNVECMICFDDSSKGVELPCGNIYCEQCVASHIESKIQNKEVFFKCMEEDCNYMFQYSLINKVLDETKMDHVHKLYQLNLSRLYAEECKGIKWCPGVDCEYCIQDEYQQYTNVQCKNGHKFCFKCRLPAWHKPCPCKLVDDWNNKNNQNTLDEKWIQANTKKCPHCSRAIQRSLGCDFMRCAPPGGCGKAFCYVCMKPITENEHMNHASCKLKSDKDSQAQAKDYLAKVQTYFDNVKTCETVQKKAQEILDLELEEKRNTLYQKIGVSLQETQFLVEAFNNLIDSRDALKYSYIFAFQQFQMEGKMQNSQNLFENFQKNFSEHCETLAMTLENELNQFIEDISGFKDVQENGISDPNKINEFFQLKQKITAKYQAIDKSKRQMIEAVENGDIYLNEPQIVQEQQKNQQNLQSLKSGNNKILKSKKK</sequence>
<dbReference type="GO" id="GO:0008270">
    <property type="term" value="F:zinc ion binding"/>
    <property type="evidence" value="ECO:0007669"/>
    <property type="project" value="UniProtKB-KW"/>
</dbReference>
<keyword evidence="3" id="KW-0808">Transferase</keyword>